<reference evidence="1 2" key="2">
    <citation type="submission" date="2018-11" db="EMBL/GenBank/DDBJ databases">
        <authorList>
            <consortium name="Pathogen Informatics"/>
        </authorList>
    </citation>
    <scope>NUCLEOTIDE SEQUENCE [LARGE SCALE GENOMIC DNA]</scope>
    <source>
        <strain evidence="1 2">NST_G2</strain>
    </source>
</reference>
<dbReference type="OrthoDB" id="10030815at2759"/>
<protein>
    <submittedName>
        <fullName evidence="3">Endo/exonuclease/phosphatase domain-containing protein</fullName>
    </submittedName>
</protein>
<proteinExistence type="predicted"/>
<evidence type="ECO:0000313" key="1">
    <source>
        <dbReference type="EMBL" id="VDL93198.1"/>
    </source>
</evidence>
<evidence type="ECO:0000313" key="3">
    <source>
        <dbReference type="WBParaSite" id="SSLN_0000702701-mRNA-1"/>
    </source>
</evidence>
<name>A0A183SRG5_SCHSO</name>
<reference evidence="3" key="1">
    <citation type="submission" date="2016-06" db="UniProtKB">
        <authorList>
            <consortium name="WormBaseParasite"/>
        </authorList>
    </citation>
    <scope>IDENTIFICATION</scope>
</reference>
<accession>A0A183SRG5</accession>
<evidence type="ECO:0000313" key="2">
    <source>
        <dbReference type="Proteomes" id="UP000275846"/>
    </source>
</evidence>
<keyword evidence="2" id="KW-1185">Reference proteome</keyword>
<gene>
    <name evidence="1" type="ORF">SSLN_LOCUS6813</name>
</gene>
<dbReference type="AlphaFoldDB" id="A0A183SRG5"/>
<dbReference type="WBParaSite" id="SSLN_0000702701-mRNA-1">
    <property type="protein sequence ID" value="SSLN_0000702701-mRNA-1"/>
    <property type="gene ID" value="SSLN_0000702701"/>
</dbReference>
<dbReference type="Proteomes" id="UP000275846">
    <property type="component" value="Unassembled WGS sequence"/>
</dbReference>
<organism evidence="3">
    <name type="scientific">Schistocephalus solidus</name>
    <name type="common">Tapeworm</name>
    <dbReference type="NCBI Taxonomy" id="70667"/>
    <lineage>
        <taxon>Eukaryota</taxon>
        <taxon>Metazoa</taxon>
        <taxon>Spiralia</taxon>
        <taxon>Lophotrochozoa</taxon>
        <taxon>Platyhelminthes</taxon>
        <taxon>Cestoda</taxon>
        <taxon>Eucestoda</taxon>
        <taxon>Diphyllobothriidea</taxon>
        <taxon>Diphyllobothriidae</taxon>
        <taxon>Schistocephalus</taxon>
    </lineage>
</organism>
<sequence>MSLHLLLRGDKFASIIGAFPPHTTSSDAIKVKYNEDLHAPLATVPKADNLIILGDVNARVRTDRAAWQGVLGPHGLGGSNNNGLFPLRTCADTISC</sequence>
<dbReference type="EMBL" id="UYSU01033861">
    <property type="protein sequence ID" value="VDL93198.1"/>
    <property type="molecule type" value="Genomic_DNA"/>
</dbReference>